<dbReference type="Gene3D" id="3.40.630.30">
    <property type="match status" value="1"/>
</dbReference>
<accession>A0A4R0J2Z3</accession>
<dbReference type="EMBL" id="SJKC01000001">
    <property type="protein sequence ID" value="TCC40249.1"/>
    <property type="molecule type" value="Genomic_DNA"/>
</dbReference>
<dbReference type="GO" id="GO:0016747">
    <property type="term" value="F:acyltransferase activity, transferring groups other than amino-acyl groups"/>
    <property type="evidence" value="ECO:0007669"/>
    <property type="project" value="InterPro"/>
</dbReference>
<evidence type="ECO:0000259" key="1">
    <source>
        <dbReference type="PROSITE" id="PS51186"/>
    </source>
</evidence>
<organism evidence="2 3">
    <name type="scientific">Kribbella speibonae</name>
    <dbReference type="NCBI Taxonomy" id="1572660"/>
    <lineage>
        <taxon>Bacteria</taxon>
        <taxon>Bacillati</taxon>
        <taxon>Actinomycetota</taxon>
        <taxon>Actinomycetes</taxon>
        <taxon>Propionibacteriales</taxon>
        <taxon>Kribbellaceae</taxon>
        <taxon>Kribbella</taxon>
    </lineage>
</organism>
<reference evidence="2 3" key="1">
    <citation type="submission" date="2019-02" db="EMBL/GenBank/DDBJ databases">
        <title>Kribbella capetownensis sp. nov. and Kribbella speibonae sp. nov., isolated from soil.</title>
        <authorList>
            <person name="Curtis S.M."/>
            <person name="Norton I."/>
            <person name="Everest G.J."/>
            <person name="Meyers P.R."/>
        </authorList>
    </citation>
    <scope>NUCLEOTIDE SEQUENCE [LARGE SCALE GENOMIC DNA]</scope>
    <source>
        <strain evidence="2 3">YM55</strain>
    </source>
</reference>
<keyword evidence="2" id="KW-0808">Transferase</keyword>
<protein>
    <submittedName>
        <fullName evidence="2">GNAT family N-acetyltransferase</fullName>
    </submittedName>
</protein>
<dbReference type="PROSITE" id="PS51186">
    <property type="entry name" value="GNAT"/>
    <property type="match status" value="1"/>
</dbReference>
<dbReference type="PANTHER" id="PTHR43072">
    <property type="entry name" value="N-ACETYLTRANSFERASE"/>
    <property type="match status" value="1"/>
</dbReference>
<name>A0A4R0J2Z3_9ACTN</name>
<feature type="domain" description="N-acetyltransferase" evidence="1">
    <location>
        <begin position="1"/>
        <end position="134"/>
    </location>
</feature>
<dbReference type="Pfam" id="PF00583">
    <property type="entry name" value="Acetyltransf_1"/>
    <property type="match status" value="1"/>
</dbReference>
<dbReference type="InterPro" id="IPR000182">
    <property type="entry name" value="GNAT_dom"/>
</dbReference>
<dbReference type="AlphaFoldDB" id="A0A4R0J2Z3"/>
<dbReference type="CDD" id="cd04301">
    <property type="entry name" value="NAT_SF"/>
    <property type="match status" value="1"/>
</dbReference>
<evidence type="ECO:0000313" key="2">
    <source>
        <dbReference type="EMBL" id="TCC40249.1"/>
    </source>
</evidence>
<proteinExistence type="predicted"/>
<comment type="caution">
    <text evidence="2">The sequence shown here is derived from an EMBL/GenBank/DDBJ whole genome shotgun (WGS) entry which is preliminary data.</text>
</comment>
<gene>
    <name evidence="2" type="ORF">E0H92_00600</name>
</gene>
<dbReference type="SUPFAM" id="SSF55729">
    <property type="entry name" value="Acyl-CoA N-acyltransferases (Nat)"/>
    <property type="match status" value="1"/>
</dbReference>
<dbReference type="InterPro" id="IPR016181">
    <property type="entry name" value="Acyl_CoA_acyltransferase"/>
</dbReference>
<evidence type="ECO:0000313" key="3">
    <source>
        <dbReference type="Proteomes" id="UP000294225"/>
    </source>
</evidence>
<dbReference type="Proteomes" id="UP000294225">
    <property type="component" value="Unassembled WGS sequence"/>
</dbReference>
<sequence>MKQVHAADADLLARAVRTFMNADADAGYLETPGTLAFVATAADDITGWCWGYQLARPDGACMLYLHQLEVVESHRGQGIGRALMGAFMAAGRSAGAGKMFLTTGAANAPARALYDSLGGGLATQGATVNYWFLL</sequence>
<dbReference type="RefSeq" id="WP_131495027.1">
    <property type="nucleotide sequence ID" value="NZ_SJKC01000001.1"/>
</dbReference>